<comment type="caution">
    <text evidence="4">The sequence shown here is derived from an EMBL/GenBank/DDBJ whole genome shotgun (WGS) entry which is preliminary data.</text>
</comment>
<proteinExistence type="predicted"/>
<gene>
    <name evidence="4" type="ORF">A2Y98_00320</name>
</gene>
<reference evidence="4 5" key="1">
    <citation type="journal article" date="2016" name="Nat. Commun.">
        <title>Thousands of microbial genomes shed light on interconnected biogeochemical processes in an aquifer system.</title>
        <authorList>
            <person name="Anantharaman K."/>
            <person name="Brown C.T."/>
            <person name="Hug L.A."/>
            <person name="Sharon I."/>
            <person name="Castelle C.J."/>
            <person name="Probst A.J."/>
            <person name="Thomas B.C."/>
            <person name="Singh A."/>
            <person name="Wilkins M.J."/>
            <person name="Karaoz U."/>
            <person name="Brodie E.L."/>
            <person name="Williams K.H."/>
            <person name="Hubbard S.S."/>
            <person name="Banfield J.F."/>
        </authorList>
    </citation>
    <scope>NUCLEOTIDE SEQUENCE [LARGE SCALE GENOMIC DNA]</scope>
</reference>
<protein>
    <recommendedName>
        <fullName evidence="3">Phospholipid/glycerol acyltransferase domain-containing protein</fullName>
    </recommendedName>
</protein>
<dbReference type="SMART" id="SM00563">
    <property type="entry name" value="PlsC"/>
    <property type="match status" value="1"/>
</dbReference>
<dbReference type="PANTHER" id="PTHR10434">
    <property type="entry name" value="1-ACYL-SN-GLYCEROL-3-PHOSPHATE ACYLTRANSFERASE"/>
    <property type="match status" value="1"/>
</dbReference>
<sequence>MGELFNTNSEDLLRRRINPTSLRICQKIGWLFLRPILKFFIHYRFLSNCDIKDLQSPLILVSNHLSYLDPPILGTVLPFGSPVYPVYFITKDTLMTTPVLGGFLKVLGALRAWRGEGLKKSLEAPKEVLQNSCSIVFFPQGKRYPFEEFKLEQGRPGAAFLALETGKPILPAAILGLANFSWKNFFLRRYRVKVIIGQPFLLAEKLAQNYTPQNIEVGTQIIMREIQKLMQ</sequence>
<dbReference type="AlphaFoldDB" id="A0A1G2F8Y0"/>
<organism evidence="4 5">
    <name type="scientific">Candidatus Portnoybacteria bacterium RBG_19FT_COMBO_36_7</name>
    <dbReference type="NCBI Taxonomy" id="1801992"/>
    <lineage>
        <taxon>Bacteria</taxon>
        <taxon>Candidatus Portnoyibacteriota</taxon>
    </lineage>
</organism>
<dbReference type="GO" id="GO:0003841">
    <property type="term" value="F:1-acylglycerol-3-phosphate O-acyltransferase activity"/>
    <property type="evidence" value="ECO:0007669"/>
    <property type="project" value="TreeGrafter"/>
</dbReference>
<evidence type="ECO:0000259" key="3">
    <source>
        <dbReference type="SMART" id="SM00563"/>
    </source>
</evidence>
<dbReference type="Proteomes" id="UP000179099">
    <property type="component" value="Unassembled WGS sequence"/>
</dbReference>
<dbReference type="STRING" id="1801992.A2Y98_00320"/>
<name>A0A1G2F8Y0_9BACT</name>
<keyword evidence="2" id="KW-0012">Acyltransferase</keyword>
<dbReference type="SUPFAM" id="SSF69593">
    <property type="entry name" value="Glycerol-3-phosphate (1)-acyltransferase"/>
    <property type="match status" value="1"/>
</dbReference>
<feature type="domain" description="Phospholipid/glycerol acyltransferase" evidence="3">
    <location>
        <begin position="58"/>
        <end position="177"/>
    </location>
</feature>
<dbReference type="Pfam" id="PF01553">
    <property type="entry name" value="Acyltransferase"/>
    <property type="match status" value="1"/>
</dbReference>
<dbReference type="GO" id="GO:0006654">
    <property type="term" value="P:phosphatidic acid biosynthetic process"/>
    <property type="evidence" value="ECO:0007669"/>
    <property type="project" value="TreeGrafter"/>
</dbReference>
<dbReference type="InterPro" id="IPR002123">
    <property type="entry name" value="Plipid/glycerol_acylTrfase"/>
</dbReference>
<keyword evidence="1" id="KW-0808">Transferase</keyword>
<dbReference type="EMBL" id="MHMW01000014">
    <property type="protein sequence ID" value="OGZ34337.1"/>
    <property type="molecule type" value="Genomic_DNA"/>
</dbReference>
<evidence type="ECO:0000313" key="4">
    <source>
        <dbReference type="EMBL" id="OGZ34337.1"/>
    </source>
</evidence>
<dbReference type="CDD" id="cd07989">
    <property type="entry name" value="LPLAT_AGPAT-like"/>
    <property type="match status" value="1"/>
</dbReference>
<dbReference type="PANTHER" id="PTHR10434:SF40">
    <property type="entry name" value="1-ACYL-SN-GLYCEROL-3-PHOSPHATE ACYLTRANSFERASE"/>
    <property type="match status" value="1"/>
</dbReference>
<accession>A0A1G2F8Y0</accession>
<evidence type="ECO:0000256" key="1">
    <source>
        <dbReference type="ARBA" id="ARBA00022679"/>
    </source>
</evidence>
<evidence type="ECO:0000256" key="2">
    <source>
        <dbReference type="ARBA" id="ARBA00023315"/>
    </source>
</evidence>
<evidence type="ECO:0000313" key="5">
    <source>
        <dbReference type="Proteomes" id="UP000179099"/>
    </source>
</evidence>